<evidence type="ECO:0000313" key="3">
    <source>
        <dbReference type="Proteomes" id="UP000295293"/>
    </source>
</evidence>
<dbReference type="InterPro" id="IPR027417">
    <property type="entry name" value="P-loop_NTPase"/>
</dbReference>
<organism evidence="2 3">
    <name type="scientific">Tahibacter aquaticus</name>
    <dbReference type="NCBI Taxonomy" id="520092"/>
    <lineage>
        <taxon>Bacteria</taxon>
        <taxon>Pseudomonadati</taxon>
        <taxon>Pseudomonadota</taxon>
        <taxon>Gammaproteobacteria</taxon>
        <taxon>Lysobacterales</taxon>
        <taxon>Rhodanobacteraceae</taxon>
        <taxon>Tahibacter</taxon>
    </lineage>
</organism>
<protein>
    <submittedName>
        <fullName evidence="2">IstB-like ATP binding protein</fullName>
    </submittedName>
</protein>
<dbReference type="Pfam" id="PF01695">
    <property type="entry name" value="IstB_IS21"/>
    <property type="match status" value="1"/>
</dbReference>
<dbReference type="Proteomes" id="UP000295293">
    <property type="component" value="Unassembled WGS sequence"/>
</dbReference>
<gene>
    <name evidence="2" type="ORF">DFR29_10236</name>
</gene>
<evidence type="ECO:0000259" key="1">
    <source>
        <dbReference type="Pfam" id="PF01695"/>
    </source>
</evidence>
<dbReference type="GO" id="GO:0005524">
    <property type="term" value="F:ATP binding"/>
    <property type="evidence" value="ECO:0007669"/>
    <property type="project" value="InterPro"/>
</dbReference>
<dbReference type="AlphaFoldDB" id="A0A4R6Z6J7"/>
<evidence type="ECO:0000313" key="2">
    <source>
        <dbReference type="EMBL" id="TDR47377.1"/>
    </source>
</evidence>
<dbReference type="Gene3D" id="3.40.50.300">
    <property type="entry name" value="P-loop containing nucleotide triphosphate hydrolases"/>
    <property type="match status" value="1"/>
</dbReference>
<dbReference type="EMBL" id="SNZH01000002">
    <property type="protein sequence ID" value="TDR47377.1"/>
    <property type="molecule type" value="Genomic_DNA"/>
</dbReference>
<keyword evidence="3" id="KW-1185">Reference proteome</keyword>
<reference evidence="2 3" key="1">
    <citation type="submission" date="2019-03" db="EMBL/GenBank/DDBJ databases">
        <title>Genomic Encyclopedia of Type Strains, Phase IV (KMG-IV): sequencing the most valuable type-strain genomes for metagenomic binning, comparative biology and taxonomic classification.</title>
        <authorList>
            <person name="Goeker M."/>
        </authorList>
    </citation>
    <scope>NUCLEOTIDE SEQUENCE [LARGE SCALE GENOMIC DNA]</scope>
    <source>
        <strain evidence="2 3">DSM 21667</strain>
    </source>
</reference>
<dbReference type="InterPro" id="IPR002611">
    <property type="entry name" value="IstB_ATP-bd"/>
</dbReference>
<accession>A0A4R6Z6J7</accession>
<proteinExistence type="predicted"/>
<name>A0A4R6Z6J7_9GAMM</name>
<sequence length="108" mass="12026">MIGGIWRRVQVAHVKLCASRAFWLVACQMQAARFPVHRDLAGFEFDQSKVKRRQIDQFATLAFTDKAENVVFLGGTGTRKTHLATALGVHAITERERGEAAPTIQGFN</sequence>
<feature type="domain" description="IstB-like ATP-binding" evidence="1">
    <location>
        <begin position="19"/>
        <end position="93"/>
    </location>
</feature>
<comment type="caution">
    <text evidence="2">The sequence shown here is derived from an EMBL/GenBank/DDBJ whole genome shotgun (WGS) entry which is preliminary data.</text>
</comment>